<comment type="caution">
    <text evidence="3">The sequence shown here is derived from an EMBL/GenBank/DDBJ whole genome shotgun (WGS) entry which is preliminary data.</text>
</comment>
<dbReference type="EMBL" id="WGGT01000016">
    <property type="protein sequence ID" value="MVQ46588.1"/>
    <property type="molecule type" value="Genomic_DNA"/>
</dbReference>
<feature type="compositionally biased region" description="Basic and acidic residues" evidence="2">
    <location>
        <begin position="48"/>
        <end position="57"/>
    </location>
</feature>
<feature type="region of interest" description="Disordered" evidence="2">
    <location>
        <begin position="22"/>
        <end position="73"/>
    </location>
</feature>
<accession>A0A6L6XI64</accession>
<comment type="subcellular location">
    <subcellularLocation>
        <location evidence="1">Cell envelope</location>
    </subcellularLocation>
</comment>
<protein>
    <submittedName>
        <fullName evidence="3">Uncharacterized protein</fullName>
    </submittedName>
</protein>
<dbReference type="InterPro" id="IPR013378">
    <property type="entry name" value="InlB-like_B-rpt"/>
</dbReference>
<dbReference type="Pfam" id="PF09479">
    <property type="entry name" value="Flg_new"/>
    <property type="match status" value="1"/>
</dbReference>
<dbReference type="InterPro" id="IPR042229">
    <property type="entry name" value="Listeria/Bacterioides_rpt_sf"/>
</dbReference>
<dbReference type="Proteomes" id="UP000479531">
    <property type="component" value="Unassembled WGS sequence"/>
</dbReference>
<evidence type="ECO:0000313" key="4">
    <source>
        <dbReference type="Proteomes" id="UP000479531"/>
    </source>
</evidence>
<organism evidence="3 4">
    <name type="scientific">Roseburia intestinalis</name>
    <dbReference type="NCBI Taxonomy" id="166486"/>
    <lineage>
        <taxon>Bacteria</taxon>
        <taxon>Bacillati</taxon>
        <taxon>Bacillota</taxon>
        <taxon>Clostridia</taxon>
        <taxon>Lachnospirales</taxon>
        <taxon>Lachnospiraceae</taxon>
        <taxon>Roseburia</taxon>
    </lineage>
</organism>
<evidence type="ECO:0000256" key="1">
    <source>
        <dbReference type="ARBA" id="ARBA00004196"/>
    </source>
</evidence>
<sequence>MQAGQKLRLLQQRNKNYTVTFDSAGGSAVTTQTIEEGQKATKPTAPTKSDDTTKPSDDVQNPQTGDNSMSGCGSLCCSSAASEL</sequence>
<evidence type="ECO:0000313" key="3">
    <source>
        <dbReference type="EMBL" id="MVQ46588.1"/>
    </source>
</evidence>
<reference evidence="3 4" key="1">
    <citation type="submission" date="2019-10" db="EMBL/GenBank/DDBJ databases">
        <title>Roseburia spp. ameliorate alcoholic fatty liver via restoration of gut barrier function.</title>
        <authorList>
            <person name="Seo B."/>
            <person name="Ko G."/>
        </authorList>
    </citation>
    <scope>NUCLEOTIDE SEQUENCE [LARGE SCALE GENOMIC DNA]</scope>
    <source>
        <strain evidence="3 4">SNUG30017</strain>
    </source>
</reference>
<proteinExistence type="predicted"/>
<dbReference type="Gene3D" id="2.60.40.4270">
    <property type="entry name" value="Listeria-Bacteroides repeat domain"/>
    <property type="match status" value="1"/>
</dbReference>
<dbReference type="AlphaFoldDB" id="A0A6L6XI64"/>
<gene>
    <name evidence="3" type="ORF">GCK47_12970</name>
</gene>
<name>A0A6L6XI64_9FIRM</name>
<evidence type="ECO:0000256" key="2">
    <source>
        <dbReference type="SAM" id="MobiDB-lite"/>
    </source>
</evidence>
<dbReference type="GO" id="GO:0030313">
    <property type="term" value="C:cell envelope"/>
    <property type="evidence" value="ECO:0007669"/>
    <property type="project" value="UniProtKB-SubCell"/>
</dbReference>